<evidence type="ECO:0000313" key="2">
    <source>
        <dbReference type="EMBL" id="GJD44398.1"/>
    </source>
</evidence>
<dbReference type="RefSeq" id="WP_238272211.1">
    <property type="nucleotide sequence ID" value="NZ_BPQG01000032.1"/>
</dbReference>
<accession>A0ABQ4QGS4</accession>
<gene>
    <name evidence="2" type="ORF">AFCDBAGC_2265</name>
</gene>
<proteinExistence type="predicted"/>
<name>A0ABQ4QGS4_9HYPH</name>
<evidence type="ECO:0000313" key="3">
    <source>
        <dbReference type="Proteomes" id="UP001055117"/>
    </source>
</evidence>
<keyword evidence="3" id="KW-1185">Reference proteome</keyword>
<evidence type="ECO:0000256" key="1">
    <source>
        <dbReference type="SAM" id="MobiDB-lite"/>
    </source>
</evidence>
<organism evidence="2 3">
    <name type="scientific">Methylobacterium cerastii</name>
    <dbReference type="NCBI Taxonomy" id="932741"/>
    <lineage>
        <taxon>Bacteria</taxon>
        <taxon>Pseudomonadati</taxon>
        <taxon>Pseudomonadota</taxon>
        <taxon>Alphaproteobacteria</taxon>
        <taxon>Hyphomicrobiales</taxon>
        <taxon>Methylobacteriaceae</taxon>
        <taxon>Methylobacterium</taxon>
    </lineage>
</organism>
<comment type="caution">
    <text evidence="2">The sequence shown here is derived from an EMBL/GenBank/DDBJ whole genome shotgun (WGS) entry which is preliminary data.</text>
</comment>
<protein>
    <submittedName>
        <fullName evidence="2">Uncharacterized protein</fullName>
    </submittedName>
</protein>
<feature type="compositionally biased region" description="Basic residues" evidence="1">
    <location>
        <begin position="19"/>
        <end position="31"/>
    </location>
</feature>
<sequence length="121" mass="13503">MKPRLDVRKTVRSPSRFRAPSHPRSHARSQARRLGPCLRLGILATAALAGLAVVPTHGADATLARDRQPVTMSGSDRWRLRPAETNIVLPAAAQARVRPAMPIPEERRRVRQVYPAYTEIR</sequence>
<dbReference type="EMBL" id="BPQG01000032">
    <property type="protein sequence ID" value="GJD44398.1"/>
    <property type="molecule type" value="Genomic_DNA"/>
</dbReference>
<dbReference type="Proteomes" id="UP001055117">
    <property type="component" value="Unassembled WGS sequence"/>
</dbReference>
<reference evidence="2 3" key="1">
    <citation type="journal article" date="2021" name="Front. Microbiol.">
        <title>Comprehensive Comparative Genomics and Phenotyping of Methylobacterium Species.</title>
        <authorList>
            <person name="Alessa O."/>
            <person name="Ogura Y."/>
            <person name="Fujitani Y."/>
            <person name="Takami H."/>
            <person name="Hayashi T."/>
            <person name="Sahin N."/>
            <person name="Tani A."/>
        </authorList>
    </citation>
    <scope>NUCLEOTIDE SEQUENCE [LARGE SCALE GENOMIC DNA]</scope>
    <source>
        <strain evidence="2 3">DSM 23679</strain>
    </source>
</reference>
<feature type="region of interest" description="Disordered" evidence="1">
    <location>
        <begin position="1"/>
        <end position="32"/>
    </location>
</feature>